<feature type="domain" description="Radical SAM core" evidence="5">
    <location>
        <begin position="1"/>
        <end position="194"/>
    </location>
</feature>
<dbReference type="SUPFAM" id="SSF102114">
    <property type="entry name" value="Radical SAM enzymes"/>
    <property type="match status" value="1"/>
</dbReference>
<dbReference type="GO" id="GO:0046872">
    <property type="term" value="F:metal ion binding"/>
    <property type="evidence" value="ECO:0007669"/>
    <property type="project" value="UniProtKB-KW"/>
</dbReference>
<dbReference type="Pfam" id="PF04055">
    <property type="entry name" value="Radical_SAM"/>
    <property type="match status" value="1"/>
</dbReference>
<protein>
    <submittedName>
        <fullName evidence="6">SPASM domain-containing protein</fullName>
    </submittedName>
</protein>
<evidence type="ECO:0000313" key="6">
    <source>
        <dbReference type="EMBL" id="HIT93937.1"/>
    </source>
</evidence>
<accession>A0A9D1H6E8</accession>
<reference evidence="6" key="2">
    <citation type="journal article" date="2021" name="PeerJ">
        <title>Extensive microbial diversity within the chicken gut microbiome revealed by metagenomics and culture.</title>
        <authorList>
            <person name="Gilroy R."/>
            <person name="Ravi A."/>
            <person name="Getino M."/>
            <person name="Pursley I."/>
            <person name="Horton D.L."/>
            <person name="Alikhan N.F."/>
            <person name="Baker D."/>
            <person name="Gharbi K."/>
            <person name="Hall N."/>
            <person name="Watson M."/>
            <person name="Adriaenssens E.M."/>
            <person name="Foster-Nyarko E."/>
            <person name="Jarju S."/>
            <person name="Secka A."/>
            <person name="Antonio M."/>
            <person name="Oren A."/>
            <person name="Chaudhuri R.R."/>
            <person name="La Ragione R."/>
            <person name="Hildebrand F."/>
            <person name="Pallen M.J."/>
        </authorList>
    </citation>
    <scope>NUCLEOTIDE SEQUENCE</scope>
    <source>
        <strain evidence="6">ChiBcec7-5410</strain>
    </source>
</reference>
<dbReference type="AlphaFoldDB" id="A0A9D1H6E8"/>
<dbReference type="CDD" id="cd01335">
    <property type="entry name" value="Radical_SAM"/>
    <property type="match status" value="1"/>
</dbReference>
<proteinExistence type="predicted"/>
<keyword evidence="2" id="KW-0479">Metal-binding</keyword>
<dbReference type="InterPro" id="IPR050377">
    <property type="entry name" value="Radical_SAM_PqqE_MftC-like"/>
</dbReference>
<dbReference type="Gene3D" id="3.20.20.70">
    <property type="entry name" value="Aldolase class I"/>
    <property type="match status" value="1"/>
</dbReference>
<dbReference type="Proteomes" id="UP000824160">
    <property type="component" value="Unassembled WGS sequence"/>
</dbReference>
<dbReference type="GO" id="GO:0051536">
    <property type="term" value="F:iron-sulfur cluster binding"/>
    <property type="evidence" value="ECO:0007669"/>
    <property type="project" value="UniProtKB-KW"/>
</dbReference>
<evidence type="ECO:0000313" key="7">
    <source>
        <dbReference type="Proteomes" id="UP000824160"/>
    </source>
</evidence>
<reference evidence="6" key="1">
    <citation type="submission" date="2020-10" db="EMBL/GenBank/DDBJ databases">
        <authorList>
            <person name="Gilroy R."/>
        </authorList>
    </citation>
    <scope>NUCLEOTIDE SEQUENCE</scope>
    <source>
        <strain evidence="6">ChiBcec7-5410</strain>
    </source>
</reference>
<evidence type="ECO:0000256" key="1">
    <source>
        <dbReference type="ARBA" id="ARBA00022691"/>
    </source>
</evidence>
<dbReference type="InterPro" id="IPR058240">
    <property type="entry name" value="rSAM_sf"/>
</dbReference>
<sequence length="285" mass="31964">MPLFKRVYLEIGNICNLHCSFCSPRIRPARQMNLDEFTRVLSQLRPFAEYLYFHVKGEPLAHPQLAEFLAEASRQGFQVTITTNGTLLPQKGSILIDSPAVRQVNLSLHSFTAHQGIDTDQYLDGCFDFARKMSAAGRYTTMRLWTLSDGRTADKGTLHILSRIEQAFTVDGDLAQMLKSRSVALGKGIFVTFDEEFEWPHLSSPFISEEGFCHGLRQMIGILADGTVVPCCLDADGNAALGNVFETPLSEILTSEPFVSARESMFNRKVVLPLCQHCSYRTRFD</sequence>
<dbReference type="InterPro" id="IPR013785">
    <property type="entry name" value="Aldolase_TIM"/>
</dbReference>
<dbReference type="Pfam" id="PF13186">
    <property type="entry name" value="SPASM"/>
    <property type="match status" value="1"/>
</dbReference>
<evidence type="ECO:0000256" key="4">
    <source>
        <dbReference type="ARBA" id="ARBA00023014"/>
    </source>
</evidence>
<dbReference type="SFLD" id="SFLDS00029">
    <property type="entry name" value="Radical_SAM"/>
    <property type="match status" value="1"/>
</dbReference>
<comment type="caution">
    <text evidence="6">The sequence shown here is derived from an EMBL/GenBank/DDBJ whole genome shotgun (WGS) entry which is preliminary data.</text>
</comment>
<organism evidence="6 7">
    <name type="scientific">Candidatus Faecivivens stercoripullorum</name>
    <dbReference type="NCBI Taxonomy" id="2840805"/>
    <lineage>
        <taxon>Bacteria</taxon>
        <taxon>Bacillati</taxon>
        <taxon>Bacillota</taxon>
        <taxon>Clostridia</taxon>
        <taxon>Eubacteriales</taxon>
        <taxon>Oscillospiraceae</taxon>
        <taxon>Oscillospiraceae incertae sedis</taxon>
        <taxon>Candidatus Faecivivens</taxon>
    </lineage>
</organism>
<keyword evidence="1" id="KW-0949">S-adenosyl-L-methionine</keyword>
<name>A0A9D1H6E8_9FIRM</name>
<dbReference type="CDD" id="cd21122">
    <property type="entry name" value="SPASM_rSAM"/>
    <property type="match status" value="1"/>
</dbReference>
<dbReference type="PROSITE" id="PS51918">
    <property type="entry name" value="RADICAL_SAM"/>
    <property type="match status" value="1"/>
</dbReference>
<dbReference type="PANTHER" id="PTHR11228:SF7">
    <property type="entry name" value="PQQA PEPTIDE CYCLASE"/>
    <property type="match status" value="1"/>
</dbReference>
<dbReference type="EMBL" id="DVLW01000052">
    <property type="protein sequence ID" value="HIT93937.1"/>
    <property type="molecule type" value="Genomic_DNA"/>
</dbReference>
<dbReference type="InterPro" id="IPR007197">
    <property type="entry name" value="rSAM"/>
</dbReference>
<keyword evidence="4" id="KW-0411">Iron-sulfur</keyword>
<dbReference type="SFLD" id="SFLDG01067">
    <property type="entry name" value="SPASM/twitch_domain_containing"/>
    <property type="match status" value="1"/>
</dbReference>
<evidence type="ECO:0000256" key="2">
    <source>
        <dbReference type="ARBA" id="ARBA00022723"/>
    </source>
</evidence>
<evidence type="ECO:0000256" key="3">
    <source>
        <dbReference type="ARBA" id="ARBA00023004"/>
    </source>
</evidence>
<dbReference type="PANTHER" id="PTHR11228">
    <property type="entry name" value="RADICAL SAM DOMAIN PROTEIN"/>
    <property type="match status" value="1"/>
</dbReference>
<evidence type="ECO:0000259" key="5">
    <source>
        <dbReference type="PROSITE" id="PS51918"/>
    </source>
</evidence>
<dbReference type="GO" id="GO:0003824">
    <property type="term" value="F:catalytic activity"/>
    <property type="evidence" value="ECO:0007669"/>
    <property type="project" value="InterPro"/>
</dbReference>
<dbReference type="InterPro" id="IPR023885">
    <property type="entry name" value="4Fe4S-binding_SPASM_dom"/>
</dbReference>
<gene>
    <name evidence="6" type="ORF">IAC43_02005</name>
</gene>
<keyword evidence="3" id="KW-0408">Iron</keyword>